<keyword evidence="5 9" id="KW-0238">DNA-binding</keyword>
<evidence type="ECO:0000256" key="6">
    <source>
        <dbReference type="ARBA" id="ARBA00023163"/>
    </source>
</evidence>
<dbReference type="PROSITE" id="PS50110">
    <property type="entry name" value="RESPONSE_REGULATORY"/>
    <property type="match status" value="1"/>
</dbReference>
<dbReference type="Pfam" id="PF00072">
    <property type="entry name" value="Response_reg"/>
    <property type="match status" value="1"/>
</dbReference>
<organism evidence="12 13">
    <name type="scientific">Sulfobacillus thermosulfidooxidans (strain DSM 9293 / VKM B-1269 / AT-1)</name>
    <dbReference type="NCBI Taxonomy" id="929705"/>
    <lineage>
        <taxon>Bacteria</taxon>
        <taxon>Bacillati</taxon>
        <taxon>Bacillota</taxon>
        <taxon>Clostridia</taxon>
        <taxon>Eubacteriales</taxon>
        <taxon>Clostridiales Family XVII. Incertae Sedis</taxon>
        <taxon>Sulfobacillus</taxon>
    </lineage>
</organism>
<dbReference type="AlphaFoldDB" id="A0A1W1WI73"/>
<dbReference type="CDD" id="cd00383">
    <property type="entry name" value="trans_reg_C"/>
    <property type="match status" value="1"/>
</dbReference>
<evidence type="ECO:0000256" key="7">
    <source>
        <dbReference type="ARBA" id="ARBA00024867"/>
    </source>
</evidence>
<keyword evidence="2 8" id="KW-0597">Phosphoprotein</keyword>
<evidence type="ECO:0000313" key="13">
    <source>
        <dbReference type="Proteomes" id="UP000192660"/>
    </source>
</evidence>
<comment type="function">
    <text evidence="7">May play the central regulatory role in sporulation. It may be an element of the effector pathway responsible for the activation of sporulation genes in response to nutritional stress. Spo0A may act in concert with spo0H (a sigma factor) to control the expression of some genes that are critical to the sporulation process.</text>
</comment>
<keyword evidence="4" id="KW-0805">Transcription regulation</keyword>
<evidence type="ECO:0000259" key="10">
    <source>
        <dbReference type="PROSITE" id="PS50110"/>
    </source>
</evidence>
<dbReference type="RefSeq" id="WP_020373753.1">
    <property type="nucleotide sequence ID" value="NZ_FWWY01000001.1"/>
</dbReference>
<evidence type="ECO:0000256" key="5">
    <source>
        <dbReference type="ARBA" id="ARBA00023125"/>
    </source>
</evidence>
<sequence length="223" mass="25708">MRVLIVEDHRELARWLQNELNHVGWQSDVAYSVESASTMARHGFYDVILLDIMLPDGDGMTLCRQLRHITKAAMIMVTARDDLHDRVHALDDGADDYVTKPFAIEELLARIRAVLRRTHGDPGPVLEFYDLRLWPEERTVSQNGVLLSLSRREFDLLLVFMQNPNRVLSRDQLLEKAWGYDFYGESNVVDVTVRRLRDHLSPEGHVMITTVRGVGYMLRGSHD</sequence>
<keyword evidence="6" id="KW-0804">Transcription</keyword>
<evidence type="ECO:0000256" key="1">
    <source>
        <dbReference type="ARBA" id="ARBA00018672"/>
    </source>
</evidence>
<dbReference type="SUPFAM" id="SSF52172">
    <property type="entry name" value="CheY-like"/>
    <property type="match status" value="1"/>
</dbReference>
<dbReference type="PANTHER" id="PTHR48111:SF22">
    <property type="entry name" value="REGULATOR OF RPOS"/>
    <property type="match status" value="1"/>
</dbReference>
<dbReference type="Gene3D" id="1.10.10.10">
    <property type="entry name" value="Winged helix-like DNA-binding domain superfamily/Winged helix DNA-binding domain"/>
    <property type="match status" value="1"/>
</dbReference>
<dbReference type="InterPro" id="IPR001867">
    <property type="entry name" value="OmpR/PhoB-type_DNA-bd"/>
</dbReference>
<dbReference type="InterPro" id="IPR039420">
    <property type="entry name" value="WalR-like"/>
</dbReference>
<dbReference type="OrthoDB" id="9790442at2"/>
<dbReference type="EMBL" id="FWWY01000001">
    <property type="protein sequence ID" value="SMC05967.1"/>
    <property type="molecule type" value="Genomic_DNA"/>
</dbReference>
<dbReference type="GO" id="GO:0000156">
    <property type="term" value="F:phosphorelay response regulator activity"/>
    <property type="evidence" value="ECO:0007669"/>
    <property type="project" value="TreeGrafter"/>
</dbReference>
<keyword evidence="13" id="KW-1185">Reference proteome</keyword>
<dbReference type="Gene3D" id="6.10.250.690">
    <property type="match status" value="1"/>
</dbReference>
<dbReference type="GO" id="GO:0000976">
    <property type="term" value="F:transcription cis-regulatory region binding"/>
    <property type="evidence" value="ECO:0007669"/>
    <property type="project" value="TreeGrafter"/>
</dbReference>
<proteinExistence type="predicted"/>
<dbReference type="InterPro" id="IPR001789">
    <property type="entry name" value="Sig_transdc_resp-reg_receiver"/>
</dbReference>
<dbReference type="PROSITE" id="PS51755">
    <property type="entry name" value="OMPR_PHOB"/>
    <property type="match status" value="1"/>
</dbReference>
<dbReference type="GO" id="GO:0005829">
    <property type="term" value="C:cytosol"/>
    <property type="evidence" value="ECO:0007669"/>
    <property type="project" value="TreeGrafter"/>
</dbReference>
<dbReference type="SMART" id="SM00862">
    <property type="entry name" value="Trans_reg_C"/>
    <property type="match status" value="1"/>
</dbReference>
<dbReference type="STRING" id="28034.BFX07_12390"/>
<reference evidence="13" key="1">
    <citation type="submission" date="2017-04" db="EMBL/GenBank/DDBJ databases">
        <authorList>
            <person name="Varghese N."/>
            <person name="Submissions S."/>
        </authorList>
    </citation>
    <scope>NUCLEOTIDE SEQUENCE [LARGE SCALE GENOMIC DNA]</scope>
    <source>
        <strain evidence="13">DSM 9293</strain>
    </source>
</reference>
<feature type="domain" description="Response regulatory" evidence="10">
    <location>
        <begin position="2"/>
        <end position="115"/>
    </location>
</feature>
<gene>
    <name evidence="12" type="ORF">SAMN00768000_2564</name>
</gene>
<feature type="DNA-binding region" description="OmpR/PhoB-type" evidence="9">
    <location>
        <begin position="123"/>
        <end position="220"/>
    </location>
</feature>
<dbReference type="InterPro" id="IPR011006">
    <property type="entry name" value="CheY-like_superfamily"/>
</dbReference>
<evidence type="ECO:0000256" key="2">
    <source>
        <dbReference type="ARBA" id="ARBA00022553"/>
    </source>
</evidence>
<dbReference type="GO" id="GO:0032993">
    <property type="term" value="C:protein-DNA complex"/>
    <property type="evidence" value="ECO:0007669"/>
    <property type="project" value="TreeGrafter"/>
</dbReference>
<evidence type="ECO:0000256" key="3">
    <source>
        <dbReference type="ARBA" id="ARBA00023012"/>
    </source>
</evidence>
<evidence type="ECO:0000313" key="12">
    <source>
        <dbReference type="EMBL" id="SMC05967.1"/>
    </source>
</evidence>
<evidence type="ECO:0000256" key="4">
    <source>
        <dbReference type="ARBA" id="ARBA00023015"/>
    </source>
</evidence>
<evidence type="ECO:0000259" key="11">
    <source>
        <dbReference type="PROSITE" id="PS51755"/>
    </source>
</evidence>
<name>A0A1W1WI73_SULTA</name>
<evidence type="ECO:0000256" key="9">
    <source>
        <dbReference type="PROSITE-ProRule" id="PRU01091"/>
    </source>
</evidence>
<protein>
    <recommendedName>
        <fullName evidence="1">Stage 0 sporulation protein A homolog</fullName>
    </recommendedName>
</protein>
<dbReference type="Gene3D" id="3.40.50.2300">
    <property type="match status" value="1"/>
</dbReference>
<evidence type="ECO:0000256" key="8">
    <source>
        <dbReference type="PROSITE-ProRule" id="PRU00169"/>
    </source>
</evidence>
<accession>A0A1W1WI73</accession>
<dbReference type="InterPro" id="IPR036388">
    <property type="entry name" value="WH-like_DNA-bd_sf"/>
</dbReference>
<dbReference type="GO" id="GO:0006355">
    <property type="term" value="P:regulation of DNA-templated transcription"/>
    <property type="evidence" value="ECO:0007669"/>
    <property type="project" value="InterPro"/>
</dbReference>
<feature type="modified residue" description="4-aspartylphosphate" evidence="8">
    <location>
        <position position="51"/>
    </location>
</feature>
<dbReference type="Pfam" id="PF00486">
    <property type="entry name" value="Trans_reg_C"/>
    <property type="match status" value="1"/>
</dbReference>
<dbReference type="Proteomes" id="UP000192660">
    <property type="component" value="Unassembled WGS sequence"/>
</dbReference>
<keyword evidence="3" id="KW-0902">Two-component regulatory system</keyword>
<feature type="domain" description="OmpR/PhoB-type" evidence="11">
    <location>
        <begin position="123"/>
        <end position="220"/>
    </location>
</feature>
<dbReference type="SMART" id="SM00448">
    <property type="entry name" value="REC"/>
    <property type="match status" value="1"/>
</dbReference>
<dbReference type="PANTHER" id="PTHR48111">
    <property type="entry name" value="REGULATOR OF RPOS"/>
    <property type="match status" value="1"/>
</dbReference>